<dbReference type="AlphaFoldDB" id="A0A1G5SHE6"/>
<name>A0A1G5SHE6_9PROT</name>
<feature type="transmembrane region" description="Helical" evidence="1">
    <location>
        <begin position="87"/>
        <end position="106"/>
    </location>
</feature>
<dbReference type="OrthoDB" id="7356530at2"/>
<proteinExistence type="predicted"/>
<evidence type="ECO:0000256" key="1">
    <source>
        <dbReference type="SAM" id="Phobius"/>
    </source>
</evidence>
<accession>A0A1G5SHE6</accession>
<dbReference type="Proteomes" id="UP000198729">
    <property type="component" value="Unassembled WGS sequence"/>
</dbReference>
<evidence type="ECO:0008006" key="4">
    <source>
        <dbReference type="Google" id="ProtNLM"/>
    </source>
</evidence>
<evidence type="ECO:0000313" key="3">
    <source>
        <dbReference type="Proteomes" id="UP000198729"/>
    </source>
</evidence>
<feature type="transmembrane region" description="Helical" evidence="1">
    <location>
        <begin position="55"/>
        <end position="75"/>
    </location>
</feature>
<keyword evidence="1" id="KW-1133">Transmembrane helix</keyword>
<evidence type="ECO:0000313" key="2">
    <source>
        <dbReference type="EMBL" id="SCZ85809.1"/>
    </source>
</evidence>
<organism evidence="2 3">
    <name type="scientific">Nitrosomonas mobilis</name>
    <dbReference type="NCBI Taxonomy" id="51642"/>
    <lineage>
        <taxon>Bacteria</taxon>
        <taxon>Pseudomonadati</taxon>
        <taxon>Pseudomonadota</taxon>
        <taxon>Betaproteobacteria</taxon>
        <taxon>Nitrosomonadales</taxon>
        <taxon>Nitrosomonadaceae</taxon>
        <taxon>Nitrosomonas</taxon>
    </lineage>
</organism>
<gene>
    <name evidence="2" type="ORF">NSMM_410044</name>
</gene>
<keyword evidence="1" id="KW-0472">Membrane</keyword>
<feature type="transmembrane region" description="Helical" evidence="1">
    <location>
        <begin position="135"/>
        <end position="156"/>
    </location>
</feature>
<dbReference type="EMBL" id="FMWO01000049">
    <property type="protein sequence ID" value="SCZ85809.1"/>
    <property type="molecule type" value="Genomic_DNA"/>
</dbReference>
<keyword evidence="3" id="KW-1185">Reference proteome</keyword>
<feature type="transmembrane region" description="Helical" evidence="1">
    <location>
        <begin position="12"/>
        <end position="34"/>
    </location>
</feature>
<keyword evidence="1" id="KW-0812">Transmembrane</keyword>
<dbReference type="STRING" id="51642.NSMM_410044"/>
<sequence length="158" mass="18203">MDDLLLARALHVVGVVIWIGGVAMVTSVLLPLLIQMPSAQDRTEFFRRFEKRFAAQARIATLLVGLSGFYMVHVLHAWSRFSELRYWWMHAMVFVWLLFSILLFILEPNVLRRRVETGVQQASEATFRKMQRFHWVLLSISLVTVAGAVAGSHGWLMF</sequence>
<protein>
    <recommendedName>
        <fullName evidence="4">Copper resistance protein D domain-containing protein</fullName>
    </recommendedName>
</protein>
<dbReference type="RefSeq" id="WP_090286423.1">
    <property type="nucleotide sequence ID" value="NZ_FMWO01000049.1"/>
</dbReference>
<reference evidence="2 3" key="1">
    <citation type="submission" date="2016-10" db="EMBL/GenBank/DDBJ databases">
        <authorList>
            <person name="de Groot N.N."/>
        </authorList>
    </citation>
    <scope>NUCLEOTIDE SEQUENCE [LARGE SCALE GENOMIC DNA]</scope>
    <source>
        <strain evidence="2">1</strain>
    </source>
</reference>